<evidence type="ECO:0000259" key="3">
    <source>
        <dbReference type="Pfam" id="PF02397"/>
    </source>
</evidence>
<accession>A0ABS3GYN4</accession>
<keyword evidence="2" id="KW-1133">Transmembrane helix</keyword>
<organism evidence="4 5">
    <name type="scientific">Candidatus Enterococcus ikei</name>
    <dbReference type="NCBI Taxonomy" id="2815326"/>
    <lineage>
        <taxon>Bacteria</taxon>
        <taxon>Bacillati</taxon>
        <taxon>Bacillota</taxon>
        <taxon>Bacilli</taxon>
        <taxon>Lactobacillales</taxon>
        <taxon>Enterococcaceae</taxon>
        <taxon>Enterococcus</taxon>
    </lineage>
</organism>
<gene>
    <name evidence="4" type="ORF">JZO69_08375</name>
</gene>
<evidence type="ECO:0000256" key="1">
    <source>
        <dbReference type="ARBA" id="ARBA00006464"/>
    </source>
</evidence>
<dbReference type="InterPro" id="IPR003362">
    <property type="entry name" value="Bact_transf"/>
</dbReference>
<evidence type="ECO:0000313" key="4">
    <source>
        <dbReference type="EMBL" id="MBO0440373.1"/>
    </source>
</evidence>
<dbReference type="GO" id="GO:0016740">
    <property type="term" value="F:transferase activity"/>
    <property type="evidence" value="ECO:0007669"/>
    <property type="project" value="UniProtKB-KW"/>
</dbReference>
<dbReference type="EMBL" id="JAFLWD010000018">
    <property type="protein sequence ID" value="MBO0440373.1"/>
    <property type="molecule type" value="Genomic_DNA"/>
</dbReference>
<sequence>MEGKFVNVERNTRPKEGINQINKGADSNLGENFGQQSLYFYVLKRCLDILGSLLGLFLLSPVLLIVAVLIKKEDPKGPVIFSQKRVGKDGSLFTMYKFRSMCTDAEEQLSDLLEHNEIEGAMFKIKEDPRVTKVGKRIRKTSIDELPQLLNVLKGDMTLVGPRPPLQREVEEYSQRDMLRLSVKPGCTGLWQVRGRNDVHFDDMVDFDLEYIGNQTIANDLKIIFQTIKAMFLSRGAY</sequence>
<evidence type="ECO:0000313" key="5">
    <source>
        <dbReference type="Proteomes" id="UP000664632"/>
    </source>
</evidence>
<evidence type="ECO:0000256" key="2">
    <source>
        <dbReference type="SAM" id="Phobius"/>
    </source>
</evidence>
<dbReference type="PANTHER" id="PTHR30576">
    <property type="entry name" value="COLANIC BIOSYNTHESIS UDP-GLUCOSE LIPID CARRIER TRANSFERASE"/>
    <property type="match status" value="1"/>
</dbReference>
<reference evidence="4 5" key="1">
    <citation type="submission" date="2021-03" db="EMBL/GenBank/DDBJ databases">
        <title>Enterococcal diversity collection.</title>
        <authorList>
            <person name="Gilmore M.S."/>
            <person name="Schwartzman J."/>
            <person name="Van Tyne D."/>
            <person name="Martin M."/>
            <person name="Earl A.M."/>
            <person name="Manson A.L."/>
            <person name="Straub T."/>
            <person name="Salamzade R."/>
            <person name="Saavedra J."/>
            <person name="Lebreton F."/>
            <person name="Prichula J."/>
            <person name="Schaufler K."/>
            <person name="Gaca A."/>
            <person name="Sgardioli B."/>
            <person name="Wagenaar J."/>
            <person name="Strong T."/>
        </authorList>
    </citation>
    <scope>NUCLEOTIDE SEQUENCE [LARGE SCALE GENOMIC DNA]</scope>
    <source>
        <strain evidence="4 5">DIV0869a</strain>
    </source>
</reference>
<protein>
    <submittedName>
        <fullName evidence="4">Sugar transferase</fullName>
    </submittedName>
</protein>
<proteinExistence type="inferred from homology"/>
<keyword evidence="4" id="KW-0808">Transferase</keyword>
<keyword evidence="2" id="KW-0812">Transmembrane</keyword>
<keyword evidence="5" id="KW-1185">Reference proteome</keyword>
<dbReference type="Proteomes" id="UP000664632">
    <property type="component" value="Unassembled WGS sequence"/>
</dbReference>
<dbReference type="PANTHER" id="PTHR30576:SF10">
    <property type="entry name" value="SLL5057 PROTEIN"/>
    <property type="match status" value="1"/>
</dbReference>
<feature type="domain" description="Bacterial sugar transferase" evidence="3">
    <location>
        <begin position="44"/>
        <end position="232"/>
    </location>
</feature>
<comment type="caution">
    <text evidence="4">The sequence shown here is derived from an EMBL/GenBank/DDBJ whole genome shotgun (WGS) entry which is preliminary data.</text>
</comment>
<dbReference type="Pfam" id="PF02397">
    <property type="entry name" value="Bac_transf"/>
    <property type="match status" value="1"/>
</dbReference>
<name>A0ABS3GYN4_9ENTE</name>
<comment type="similarity">
    <text evidence="1">Belongs to the bacterial sugar transferase family.</text>
</comment>
<feature type="transmembrane region" description="Helical" evidence="2">
    <location>
        <begin position="49"/>
        <end position="70"/>
    </location>
</feature>
<keyword evidence="2" id="KW-0472">Membrane</keyword>